<keyword evidence="2" id="KW-1185">Reference proteome</keyword>
<dbReference type="Proteomes" id="UP000327468">
    <property type="component" value="Chromosome 10"/>
</dbReference>
<evidence type="ECO:0000313" key="2">
    <source>
        <dbReference type="Proteomes" id="UP000327468"/>
    </source>
</evidence>
<proteinExistence type="predicted"/>
<organism evidence="1 2">
    <name type="scientific">Pangasianodon hypophthalmus</name>
    <name type="common">Striped catfish</name>
    <name type="synonym">Helicophagus hypophthalmus</name>
    <dbReference type="NCBI Taxonomy" id="310915"/>
    <lineage>
        <taxon>Eukaryota</taxon>
        <taxon>Metazoa</taxon>
        <taxon>Chordata</taxon>
        <taxon>Craniata</taxon>
        <taxon>Vertebrata</taxon>
        <taxon>Euteleostomi</taxon>
        <taxon>Actinopterygii</taxon>
        <taxon>Neopterygii</taxon>
        <taxon>Teleostei</taxon>
        <taxon>Ostariophysi</taxon>
        <taxon>Siluriformes</taxon>
        <taxon>Pangasiidae</taxon>
        <taxon>Pangasianodon</taxon>
    </lineage>
</organism>
<reference evidence="1 2" key="1">
    <citation type="submission" date="2019-06" db="EMBL/GenBank/DDBJ databases">
        <title>A chromosome-scale genome assembly of the striped catfish, Pangasianodon hypophthalmus.</title>
        <authorList>
            <person name="Wen M."/>
            <person name="Zahm M."/>
            <person name="Roques C."/>
            <person name="Cabau C."/>
            <person name="Klopp C."/>
            <person name="Donnadieu C."/>
            <person name="Jouanno E."/>
            <person name="Avarre J.-C."/>
            <person name="Campet M."/>
            <person name="Ha T.T.T."/>
            <person name="Dugue R."/>
            <person name="Lampietro C."/>
            <person name="Louis A."/>
            <person name="Herpin A."/>
            <person name="Echchiki A."/>
            <person name="Berthelot C."/>
            <person name="Parey E."/>
            <person name="Roest-Crollius H."/>
            <person name="Braasch I."/>
            <person name="Postlethwait J."/>
            <person name="Bobe J."/>
            <person name="Montfort J."/>
            <person name="Bouchez O."/>
            <person name="Begum T."/>
            <person name="Schartl M."/>
            <person name="Guiguen Y."/>
        </authorList>
    </citation>
    <scope>NUCLEOTIDE SEQUENCE [LARGE SCALE GENOMIC DNA]</scope>
    <source>
        <strain evidence="1 2">Indonesia</strain>
        <tissue evidence="1">Blood</tissue>
    </source>
</reference>
<sequence length="173" mass="18710">MPKRSCPFTESFSTQYKIHVGQKELNLHGVLGNKYRQEVYEKTKNLLFNGTRAVMGRIWKVDAAAKCADVDVCNQGDVTPANNQLLLKGQTLIGLDGKLKKGKAVSGSVTAPAVCAVCQRSSGVRTACSQCDRPACPSCTQQCSSCSSRCCSICTVTDYSERYDKILCCSCSS</sequence>
<dbReference type="PANTHER" id="PTHR14365:SF1">
    <property type="entry name" value="APOPTOSIS REGULATORY PROTEIN SIVA"/>
    <property type="match status" value="1"/>
</dbReference>
<dbReference type="PANTHER" id="PTHR14365">
    <property type="entry name" value="APOPTOSIS REGULATORY PROTEIN SIVA"/>
    <property type="match status" value="1"/>
</dbReference>
<dbReference type="GO" id="GO:0097191">
    <property type="term" value="P:extrinsic apoptotic signaling pathway"/>
    <property type="evidence" value="ECO:0007669"/>
    <property type="project" value="TreeGrafter"/>
</dbReference>
<dbReference type="Pfam" id="PF05458">
    <property type="entry name" value="Siva"/>
    <property type="match status" value="1"/>
</dbReference>
<dbReference type="EMBL" id="VFJC01000011">
    <property type="protein sequence ID" value="KAB5562472.1"/>
    <property type="molecule type" value="Genomic_DNA"/>
</dbReference>
<dbReference type="AlphaFoldDB" id="A0A5N5N5L4"/>
<protein>
    <recommendedName>
        <fullName evidence="3">Apoptosis regulatory protein Siva</fullName>
    </recommendedName>
</protein>
<accession>A0A5N5N5L4</accession>
<dbReference type="GO" id="GO:0005175">
    <property type="term" value="F:CD27 receptor binding"/>
    <property type="evidence" value="ECO:0007669"/>
    <property type="project" value="TreeGrafter"/>
</dbReference>
<gene>
    <name evidence="1" type="ORF">PHYPO_G00018160</name>
</gene>
<evidence type="ECO:0000313" key="1">
    <source>
        <dbReference type="EMBL" id="KAB5562472.1"/>
    </source>
</evidence>
<evidence type="ECO:0008006" key="3">
    <source>
        <dbReference type="Google" id="ProtNLM"/>
    </source>
</evidence>
<comment type="caution">
    <text evidence="1">The sequence shown here is derived from an EMBL/GenBank/DDBJ whole genome shotgun (WGS) entry which is preliminary data.</text>
</comment>
<name>A0A5N5N5L4_PANHP</name>
<dbReference type="InterPro" id="IPR022773">
    <property type="entry name" value="Siva"/>
</dbReference>